<dbReference type="PANTHER" id="PTHR20275">
    <property type="entry name" value="NAD KINASE"/>
    <property type="match status" value="1"/>
</dbReference>
<feature type="binding site" evidence="8">
    <location>
        <begin position="185"/>
        <end position="190"/>
    </location>
    <ligand>
        <name>NAD(+)</name>
        <dbReference type="ChEBI" id="CHEBI:57540"/>
    </ligand>
</feature>
<feature type="binding site" evidence="8">
    <location>
        <begin position="73"/>
        <end position="74"/>
    </location>
    <ligand>
        <name>NAD(+)</name>
        <dbReference type="ChEBI" id="CHEBI:57540"/>
    </ligand>
</feature>
<feature type="binding site" evidence="8">
    <location>
        <position position="174"/>
    </location>
    <ligand>
        <name>NAD(+)</name>
        <dbReference type="ChEBI" id="CHEBI:57540"/>
    </ligand>
</feature>
<dbReference type="EC" id="2.7.1.23" evidence="8"/>
<comment type="caution">
    <text evidence="8">Lacks conserved residue(s) required for the propagation of feature annotation.</text>
</comment>
<keyword evidence="8" id="KW-0963">Cytoplasm</keyword>
<evidence type="ECO:0000256" key="5">
    <source>
        <dbReference type="ARBA" id="ARBA00022857"/>
    </source>
</evidence>
<dbReference type="GO" id="GO:0005524">
    <property type="term" value="F:ATP binding"/>
    <property type="evidence" value="ECO:0007669"/>
    <property type="project" value="UniProtKB-KW"/>
</dbReference>
<dbReference type="InterPro" id="IPR017437">
    <property type="entry name" value="ATP-NAD_kinase_PpnK-typ_C"/>
</dbReference>
<reference evidence="9 10" key="1">
    <citation type="journal article" date="2017" name="ISME J.">
        <title>Energy and carbon metabolisms in a deep terrestrial subsurface fluid microbial community.</title>
        <authorList>
            <person name="Momper L."/>
            <person name="Jungbluth S.P."/>
            <person name="Lee M.D."/>
            <person name="Amend J.P."/>
        </authorList>
    </citation>
    <scope>NUCLEOTIDE SEQUENCE [LARGE SCALE GENOMIC DNA]</scope>
    <source>
        <strain evidence="9">SURF_26</strain>
    </source>
</reference>
<name>A0A3A4R5P8_9BACT</name>
<keyword evidence="5 8" id="KW-0521">NADP</keyword>
<dbReference type="GO" id="GO:0046872">
    <property type="term" value="F:metal ion binding"/>
    <property type="evidence" value="ECO:0007669"/>
    <property type="project" value="UniProtKB-UniRule"/>
</dbReference>
<dbReference type="Proteomes" id="UP000266426">
    <property type="component" value="Unassembled WGS sequence"/>
</dbReference>
<dbReference type="EMBL" id="QZJZ01000031">
    <property type="protein sequence ID" value="RJP60302.1"/>
    <property type="molecule type" value="Genomic_DNA"/>
</dbReference>
<keyword evidence="3 8" id="KW-0418">Kinase</keyword>
<accession>A0A3A4R5P8</accession>
<dbReference type="AlphaFoldDB" id="A0A3A4R5P8"/>
<evidence type="ECO:0000256" key="4">
    <source>
        <dbReference type="ARBA" id="ARBA00022840"/>
    </source>
</evidence>
<dbReference type="GO" id="GO:0005737">
    <property type="term" value="C:cytoplasm"/>
    <property type="evidence" value="ECO:0007669"/>
    <property type="project" value="UniProtKB-SubCell"/>
</dbReference>
<evidence type="ECO:0000256" key="1">
    <source>
        <dbReference type="ARBA" id="ARBA00022679"/>
    </source>
</evidence>
<comment type="cofactor">
    <cofactor evidence="8">
        <name>a divalent metal cation</name>
        <dbReference type="ChEBI" id="CHEBI:60240"/>
    </cofactor>
</comment>
<dbReference type="Pfam" id="PF01513">
    <property type="entry name" value="NAD_kinase"/>
    <property type="match status" value="1"/>
</dbReference>
<protein>
    <recommendedName>
        <fullName evidence="8">NAD kinase</fullName>
        <ecNumber evidence="8">2.7.1.23</ecNumber>
    </recommendedName>
    <alternativeName>
        <fullName evidence="8">ATP-dependent NAD kinase</fullName>
    </alternativeName>
</protein>
<gene>
    <name evidence="8" type="primary">nadK</name>
    <name evidence="9" type="ORF">C4541_04460</name>
</gene>
<dbReference type="GO" id="GO:0051287">
    <property type="term" value="F:NAD binding"/>
    <property type="evidence" value="ECO:0007669"/>
    <property type="project" value="UniProtKB-ARBA"/>
</dbReference>
<dbReference type="HAMAP" id="MF_00361">
    <property type="entry name" value="NAD_kinase"/>
    <property type="match status" value="1"/>
</dbReference>
<keyword evidence="6 8" id="KW-0520">NAD</keyword>
<keyword evidence="4 8" id="KW-0067">ATP-binding</keyword>
<dbReference type="Pfam" id="PF20143">
    <property type="entry name" value="NAD_kinase_C"/>
    <property type="match status" value="1"/>
</dbReference>
<dbReference type="GO" id="GO:0006741">
    <property type="term" value="P:NADP+ biosynthetic process"/>
    <property type="evidence" value="ECO:0007669"/>
    <property type="project" value="UniProtKB-UniRule"/>
</dbReference>
<dbReference type="GO" id="GO:0003951">
    <property type="term" value="F:NAD+ kinase activity"/>
    <property type="evidence" value="ECO:0007669"/>
    <property type="project" value="UniProtKB-UniRule"/>
</dbReference>
<organism evidence="9 10">
    <name type="scientific">Candidatus Auribacter fodinae</name>
    <dbReference type="NCBI Taxonomy" id="2093366"/>
    <lineage>
        <taxon>Bacteria</taxon>
        <taxon>Pseudomonadati</taxon>
        <taxon>Candidatus Auribacterota</taxon>
        <taxon>Candidatus Auribacteria</taxon>
        <taxon>Candidatus Auribacterales</taxon>
        <taxon>Candidatus Auribacteraceae</taxon>
        <taxon>Candidatus Auribacter</taxon>
    </lineage>
</organism>
<dbReference type="InterPro" id="IPR002504">
    <property type="entry name" value="NADK"/>
</dbReference>
<evidence type="ECO:0000313" key="10">
    <source>
        <dbReference type="Proteomes" id="UP000266426"/>
    </source>
</evidence>
<feature type="active site" description="Proton acceptor" evidence="8">
    <location>
        <position position="73"/>
    </location>
</feature>
<feature type="binding site" evidence="8">
    <location>
        <position position="244"/>
    </location>
    <ligand>
        <name>NAD(+)</name>
        <dbReference type="ChEBI" id="CHEBI:57540"/>
    </ligand>
</feature>
<evidence type="ECO:0000256" key="7">
    <source>
        <dbReference type="ARBA" id="ARBA00047925"/>
    </source>
</evidence>
<evidence type="ECO:0000256" key="3">
    <source>
        <dbReference type="ARBA" id="ARBA00022777"/>
    </source>
</evidence>
<comment type="function">
    <text evidence="8">Involved in the regulation of the intracellular balance of NAD and NADP, and is a key enzyme in the biosynthesis of NADP. Catalyzes specifically the phosphorylation on 2'-hydroxyl of the adenosine moiety of NAD to yield NADP.</text>
</comment>
<dbReference type="InterPro" id="IPR016064">
    <property type="entry name" value="NAD/diacylglycerol_kinase_sf"/>
</dbReference>
<evidence type="ECO:0000256" key="8">
    <source>
        <dbReference type="HAMAP-Rule" id="MF_00361"/>
    </source>
</evidence>
<feature type="binding site" evidence="8">
    <location>
        <begin position="144"/>
        <end position="145"/>
    </location>
    <ligand>
        <name>NAD(+)</name>
        <dbReference type="ChEBI" id="CHEBI:57540"/>
    </ligand>
</feature>
<dbReference type="Gene3D" id="2.60.200.30">
    <property type="entry name" value="Probable inorganic polyphosphate/atp-NAD kinase, domain 2"/>
    <property type="match status" value="1"/>
</dbReference>
<proteinExistence type="inferred from homology"/>
<comment type="subcellular location">
    <subcellularLocation>
        <location evidence="8">Cytoplasm</location>
    </subcellularLocation>
</comment>
<keyword evidence="2 8" id="KW-0547">Nucleotide-binding</keyword>
<comment type="caution">
    <text evidence="9">The sequence shown here is derived from an EMBL/GenBank/DDBJ whole genome shotgun (WGS) entry which is preliminary data.</text>
</comment>
<evidence type="ECO:0000313" key="9">
    <source>
        <dbReference type="EMBL" id="RJP60302.1"/>
    </source>
</evidence>
<dbReference type="FunFam" id="2.60.200.30:FF:000009">
    <property type="entry name" value="Poly(P)/ATP NAD kinase"/>
    <property type="match status" value="1"/>
</dbReference>
<evidence type="ECO:0000256" key="6">
    <source>
        <dbReference type="ARBA" id="ARBA00023027"/>
    </source>
</evidence>
<comment type="similarity">
    <text evidence="8">Belongs to the NAD kinase family.</text>
</comment>
<feature type="binding site" evidence="8">
    <location>
        <position position="155"/>
    </location>
    <ligand>
        <name>NAD(+)</name>
        <dbReference type="ChEBI" id="CHEBI:57540"/>
    </ligand>
</feature>
<dbReference type="InterPro" id="IPR017438">
    <property type="entry name" value="ATP-NAD_kinase_N"/>
</dbReference>
<dbReference type="PANTHER" id="PTHR20275:SF0">
    <property type="entry name" value="NAD KINASE"/>
    <property type="match status" value="1"/>
</dbReference>
<dbReference type="Gene3D" id="3.40.50.10330">
    <property type="entry name" value="Probable inorganic polyphosphate/atp-NAD kinase, domain 1"/>
    <property type="match status" value="1"/>
</dbReference>
<dbReference type="SUPFAM" id="SSF111331">
    <property type="entry name" value="NAD kinase/diacylglycerol kinase-like"/>
    <property type="match status" value="1"/>
</dbReference>
<keyword evidence="1 8" id="KW-0808">Transferase</keyword>
<dbReference type="GO" id="GO:0019674">
    <property type="term" value="P:NAD+ metabolic process"/>
    <property type="evidence" value="ECO:0007669"/>
    <property type="project" value="InterPro"/>
</dbReference>
<feature type="binding site" evidence="8">
    <location>
        <position position="78"/>
    </location>
    <ligand>
        <name>NAD(+)</name>
        <dbReference type="ChEBI" id="CHEBI:57540"/>
    </ligand>
</feature>
<evidence type="ECO:0000256" key="2">
    <source>
        <dbReference type="ARBA" id="ARBA00022741"/>
    </source>
</evidence>
<comment type="catalytic activity">
    <reaction evidence="7 8">
        <text>NAD(+) + ATP = ADP + NADP(+) + H(+)</text>
        <dbReference type="Rhea" id="RHEA:18629"/>
        <dbReference type="ChEBI" id="CHEBI:15378"/>
        <dbReference type="ChEBI" id="CHEBI:30616"/>
        <dbReference type="ChEBI" id="CHEBI:57540"/>
        <dbReference type="ChEBI" id="CHEBI:58349"/>
        <dbReference type="ChEBI" id="CHEBI:456216"/>
        <dbReference type="EC" id="2.7.1.23"/>
    </reaction>
</comment>
<sequence>MGDKTISSIGIFVNPYKNVDKYVRQIIGYAQQTGWSWAVNHADVAASAGCKNCYVPEEEMSGTVDMGITLGGDGTLLRAARFLGARGKPILGINLGGLGFLTEAMPHHLEDALERLAHSDYWIEERLSLICEIENEPERFFALNDVVATGEAISRLVTIEVHINNQYLTNYVADGLIVATPTGSTAHSLSAGGPILSPDTEAILLTPICPHTLTNRPIVVNKGSVVQIAIVSQDGEGLITIDGQCKLRIKKGTRVTIRAGEENFKLVSFRSHSYFEILHTKLYWGGHR</sequence>